<reference evidence="6" key="1">
    <citation type="submission" date="2012-06" db="EMBL/GenBank/DDBJ databases">
        <title>The genome sequence of Coniosporium apollinis CBS 100218.</title>
        <authorList>
            <consortium name="The Broad Institute Genome Sequencing Platform"/>
            <person name="Cuomo C."/>
            <person name="Gorbushina A."/>
            <person name="Noack S."/>
            <person name="Walker B."/>
            <person name="Young S.K."/>
            <person name="Zeng Q."/>
            <person name="Gargeya S."/>
            <person name="Fitzgerald M."/>
            <person name="Haas B."/>
            <person name="Abouelleil A."/>
            <person name="Alvarado L."/>
            <person name="Arachchi H.M."/>
            <person name="Berlin A.M."/>
            <person name="Chapman S.B."/>
            <person name="Goldberg J."/>
            <person name="Griggs A."/>
            <person name="Gujja S."/>
            <person name="Hansen M."/>
            <person name="Howarth C."/>
            <person name="Imamovic A."/>
            <person name="Larimer J."/>
            <person name="McCowan C."/>
            <person name="Montmayeur A."/>
            <person name="Murphy C."/>
            <person name="Neiman D."/>
            <person name="Pearson M."/>
            <person name="Priest M."/>
            <person name="Roberts A."/>
            <person name="Saif S."/>
            <person name="Shea T."/>
            <person name="Sisk P."/>
            <person name="Sykes S."/>
            <person name="Wortman J."/>
            <person name="Nusbaum C."/>
            <person name="Birren B."/>
        </authorList>
    </citation>
    <scope>NUCLEOTIDE SEQUENCE [LARGE SCALE GENOMIC DNA]</scope>
    <source>
        <strain evidence="6">CBS 100218</strain>
    </source>
</reference>
<dbReference type="SUPFAM" id="SSF57701">
    <property type="entry name" value="Zn2/Cys6 DNA-binding domain"/>
    <property type="match status" value="1"/>
</dbReference>
<dbReference type="STRING" id="1168221.R7Z3E9"/>
<dbReference type="PROSITE" id="PS00463">
    <property type="entry name" value="ZN2_CY6_FUNGAL_1"/>
    <property type="match status" value="1"/>
</dbReference>
<feature type="region of interest" description="Disordered" evidence="3">
    <location>
        <begin position="1"/>
        <end position="40"/>
    </location>
</feature>
<dbReference type="CDD" id="cd00067">
    <property type="entry name" value="GAL4"/>
    <property type="match status" value="1"/>
</dbReference>
<keyword evidence="1" id="KW-0479">Metal-binding</keyword>
<keyword evidence="6" id="KW-1185">Reference proteome</keyword>
<protein>
    <recommendedName>
        <fullName evidence="4">Zn(2)-C6 fungal-type domain-containing protein</fullName>
    </recommendedName>
</protein>
<dbReference type="EMBL" id="JH767597">
    <property type="protein sequence ID" value="EON68461.1"/>
    <property type="molecule type" value="Genomic_DNA"/>
</dbReference>
<feature type="region of interest" description="Disordered" evidence="3">
    <location>
        <begin position="654"/>
        <end position="673"/>
    </location>
</feature>
<dbReference type="Proteomes" id="UP000016924">
    <property type="component" value="Unassembled WGS sequence"/>
</dbReference>
<dbReference type="SMART" id="SM00066">
    <property type="entry name" value="GAL4"/>
    <property type="match status" value="1"/>
</dbReference>
<dbReference type="PANTHER" id="PTHR46910">
    <property type="entry name" value="TRANSCRIPTION FACTOR PDR1"/>
    <property type="match status" value="1"/>
</dbReference>
<dbReference type="GO" id="GO:0008270">
    <property type="term" value="F:zinc ion binding"/>
    <property type="evidence" value="ECO:0007669"/>
    <property type="project" value="InterPro"/>
</dbReference>
<dbReference type="SMART" id="SM00906">
    <property type="entry name" value="Fungal_trans"/>
    <property type="match status" value="1"/>
</dbReference>
<evidence type="ECO:0000259" key="4">
    <source>
        <dbReference type="PROSITE" id="PS50048"/>
    </source>
</evidence>
<dbReference type="HOGENOM" id="CLU_006173_1_0_1"/>
<dbReference type="GO" id="GO:0000981">
    <property type="term" value="F:DNA-binding transcription factor activity, RNA polymerase II-specific"/>
    <property type="evidence" value="ECO:0007669"/>
    <property type="project" value="InterPro"/>
</dbReference>
<name>R7Z3E9_CONA1</name>
<dbReference type="OrthoDB" id="4456959at2759"/>
<dbReference type="Pfam" id="PF04082">
    <property type="entry name" value="Fungal_trans"/>
    <property type="match status" value="1"/>
</dbReference>
<evidence type="ECO:0000313" key="5">
    <source>
        <dbReference type="EMBL" id="EON68461.1"/>
    </source>
</evidence>
<evidence type="ECO:0000256" key="2">
    <source>
        <dbReference type="ARBA" id="ARBA00023242"/>
    </source>
</evidence>
<dbReference type="GO" id="GO:0006351">
    <property type="term" value="P:DNA-templated transcription"/>
    <property type="evidence" value="ECO:0007669"/>
    <property type="project" value="InterPro"/>
</dbReference>
<dbReference type="RefSeq" id="XP_007783778.1">
    <property type="nucleotide sequence ID" value="XM_007785588.1"/>
</dbReference>
<feature type="compositionally biased region" description="Pro residues" evidence="3">
    <location>
        <begin position="128"/>
        <end position="138"/>
    </location>
</feature>
<evidence type="ECO:0000256" key="1">
    <source>
        <dbReference type="ARBA" id="ARBA00022723"/>
    </source>
</evidence>
<feature type="compositionally biased region" description="Polar residues" evidence="3">
    <location>
        <begin position="22"/>
        <end position="40"/>
    </location>
</feature>
<proteinExistence type="predicted"/>
<dbReference type="CDD" id="cd12148">
    <property type="entry name" value="fungal_TF_MHR"/>
    <property type="match status" value="1"/>
</dbReference>
<dbReference type="InterPro" id="IPR007219">
    <property type="entry name" value="XnlR_reg_dom"/>
</dbReference>
<dbReference type="InterPro" id="IPR036864">
    <property type="entry name" value="Zn2-C6_fun-type_DNA-bd_sf"/>
</dbReference>
<accession>R7Z3E9</accession>
<dbReference type="eggNOG" id="ENOG502RIXY">
    <property type="taxonomic scope" value="Eukaryota"/>
</dbReference>
<dbReference type="InterPro" id="IPR001138">
    <property type="entry name" value="Zn2Cys6_DnaBD"/>
</dbReference>
<gene>
    <name evidence="5" type="ORF">W97_07671</name>
</gene>
<dbReference type="GeneID" id="19904982"/>
<feature type="region of interest" description="Disordered" evidence="3">
    <location>
        <begin position="122"/>
        <end position="144"/>
    </location>
</feature>
<organism evidence="5 6">
    <name type="scientific">Coniosporium apollinis (strain CBS 100218)</name>
    <name type="common">Rock-inhabiting black yeast</name>
    <dbReference type="NCBI Taxonomy" id="1168221"/>
    <lineage>
        <taxon>Eukaryota</taxon>
        <taxon>Fungi</taxon>
        <taxon>Dikarya</taxon>
        <taxon>Ascomycota</taxon>
        <taxon>Pezizomycotina</taxon>
        <taxon>Dothideomycetes</taxon>
        <taxon>Dothideomycetes incertae sedis</taxon>
        <taxon>Coniosporium</taxon>
    </lineage>
</organism>
<dbReference type="Gene3D" id="4.10.240.10">
    <property type="entry name" value="Zn(2)-C6 fungal-type DNA-binding domain"/>
    <property type="match status" value="1"/>
</dbReference>
<sequence>MPPKRPSVAGESPRVEKAPRTQHPTASDFSRSVASKLKSSTRTGQACDRCKIRKIRCDGRAGGCSPCLQNNTECTTTDRITGRATIRGHTEQLEIVNQYLRQALEEREQQLKDSGIDLKPLPQYPDYVPLPSPAPPQPYQHQPQPLQWPQTGCNGDNYLGISSVDSELSPIEATSLTFFGKKIDIKDFIPNDEPDEAESPTSYLHFFRYTAGKEQLPYTVSLPPLQKCQEYSGYFFSFIHPHGPILCKRKFMELLPRICDGHGAPVSPAESVMVHMMLAHIMYQTGSRNKDDPTSKDMLSESHKHYAYCLTVAGQLAAGHSLEDVQALTLISLHLRNFPKPGAAWFMSRLTFTIALELGLHRSVGAWADTAPRREVEEVETRKRVFWTLHGLLVCLSGKLGRPMPMRMEDMDVEFPEPIDDHLPSEEASSDFHKCSFRASIYTAKLLVIMSQMYSTIYAVRQAPQSYESNVRKLEEEIRKWREQIPPEYADPFSMNREDRITALHLQSLEVELRLLLHHPTTCHSTSSEFKTANMTACLEAASKMLDTANQLRIYMCLDSTWMTCTVYLAAIFTNLFVHYQRRDNMTSADLAKLHSNMDAWLVIIRDCGVLLGSGDRLETETRRIIKDGLNMISRHLAKKTASAAAAEVADALASASGHRHQEPPSASDGYQPANAYAQYSTAINGSEHQDTKNTRPTYLPPDDVAQQAHPYPATTPRVQYYASETPQPPMATYGTGAPSNEVMTAAQQAVLATASASVAQFGFMGPYAPPDGTIDMDWRDWMERAVNFGSNVGMSGGQDYLNSASALMALGGAHRQPGQEMGVGGGAAGVPVTAQDGVMHHLPQQGQWPNMVFGMGQGPGT</sequence>
<dbReference type="OMA" id="IRCDGRP"/>
<evidence type="ECO:0000313" key="6">
    <source>
        <dbReference type="Proteomes" id="UP000016924"/>
    </source>
</evidence>
<evidence type="ECO:0000256" key="3">
    <source>
        <dbReference type="SAM" id="MobiDB-lite"/>
    </source>
</evidence>
<dbReference type="Pfam" id="PF00172">
    <property type="entry name" value="Zn_clus"/>
    <property type="match status" value="1"/>
</dbReference>
<dbReference type="PROSITE" id="PS50048">
    <property type="entry name" value="ZN2_CY6_FUNGAL_2"/>
    <property type="match status" value="1"/>
</dbReference>
<dbReference type="GO" id="GO:0003677">
    <property type="term" value="F:DNA binding"/>
    <property type="evidence" value="ECO:0007669"/>
    <property type="project" value="InterPro"/>
</dbReference>
<dbReference type="InterPro" id="IPR050987">
    <property type="entry name" value="AtrR-like"/>
</dbReference>
<dbReference type="AlphaFoldDB" id="R7Z3E9"/>
<feature type="domain" description="Zn(2)-C6 fungal-type" evidence="4">
    <location>
        <begin position="46"/>
        <end position="76"/>
    </location>
</feature>
<keyword evidence="2" id="KW-0539">Nucleus</keyword>
<dbReference type="PANTHER" id="PTHR46910:SF4">
    <property type="entry name" value="ZN(2)-C6 FUNGAL-TYPE DOMAIN-CONTAINING PROTEIN"/>
    <property type="match status" value="1"/>
</dbReference>